<comment type="caution">
    <text evidence="2">The sequence shown here is derived from an EMBL/GenBank/DDBJ whole genome shotgun (WGS) entry which is preliminary data.</text>
</comment>
<dbReference type="Proteomes" id="UP000050911">
    <property type="component" value="Unassembled WGS sequence"/>
</dbReference>
<dbReference type="Pfam" id="PF16069">
    <property type="entry name" value="DUF4811"/>
    <property type="match status" value="1"/>
</dbReference>
<dbReference type="RefSeq" id="WP_056942881.1">
    <property type="nucleotide sequence ID" value="NZ_AZCX01000009.1"/>
</dbReference>
<organism evidence="2 3">
    <name type="scientific">Secundilactobacillus kimchicus JCM 15530</name>
    <dbReference type="NCBI Taxonomy" id="1302272"/>
    <lineage>
        <taxon>Bacteria</taxon>
        <taxon>Bacillati</taxon>
        <taxon>Bacillota</taxon>
        <taxon>Bacilli</taxon>
        <taxon>Lactobacillales</taxon>
        <taxon>Lactobacillaceae</taxon>
        <taxon>Secundilactobacillus</taxon>
    </lineage>
</organism>
<reference evidence="2 3" key="1">
    <citation type="journal article" date="2015" name="Genome Announc.">
        <title>Expanding the biotechnology potential of lactobacilli through comparative genomics of 213 strains and associated genera.</title>
        <authorList>
            <person name="Sun Z."/>
            <person name="Harris H.M."/>
            <person name="McCann A."/>
            <person name="Guo C."/>
            <person name="Argimon S."/>
            <person name="Zhang W."/>
            <person name="Yang X."/>
            <person name="Jeffery I.B."/>
            <person name="Cooney J.C."/>
            <person name="Kagawa T.F."/>
            <person name="Liu W."/>
            <person name="Song Y."/>
            <person name="Salvetti E."/>
            <person name="Wrobel A."/>
            <person name="Rasinkangas P."/>
            <person name="Parkhill J."/>
            <person name="Rea M.C."/>
            <person name="O'Sullivan O."/>
            <person name="Ritari J."/>
            <person name="Douillard F.P."/>
            <person name="Paul Ross R."/>
            <person name="Yang R."/>
            <person name="Briner A.E."/>
            <person name="Felis G.E."/>
            <person name="de Vos W.M."/>
            <person name="Barrangou R."/>
            <person name="Klaenhammer T.R."/>
            <person name="Caufield P.W."/>
            <person name="Cui Y."/>
            <person name="Zhang H."/>
            <person name="O'Toole P.W."/>
        </authorList>
    </citation>
    <scope>NUCLEOTIDE SEQUENCE [LARGE SCALE GENOMIC DNA]</scope>
    <source>
        <strain evidence="2 3">JCM 15530</strain>
    </source>
</reference>
<dbReference type="PATRIC" id="fig|1302272.5.peg.2543"/>
<dbReference type="InterPro" id="IPR032083">
    <property type="entry name" value="DUF4811"/>
</dbReference>
<dbReference type="OrthoDB" id="2249491at2"/>
<accession>A0A0R1HLV1</accession>
<feature type="transmembrane region" description="Helical" evidence="1">
    <location>
        <begin position="5"/>
        <end position="22"/>
    </location>
</feature>
<dbReference type="EMBL" id="AZCX01000009">
    <property type="protein sequence ID" value="KRK47375.1"/>
    <property type="molecule type" value="Genomic_DNA"/>
</dbReference>
<evidence type="ECO:0000313" key="2">
    <source>
        <dbReference type="EMBL" id="KRK47375.1"/>
    </source>
</evidence>
<evidence type="ECO:0008006" key="4">
    <source>
        <dbReference type="Google" id="ProtNLM"/>
    </source>
</evidence>
<feature type="transmembrane region" description="Helical" evidence="1">
    <location>
        <begin position="28"/>
        <end position="48"/>
    </location>
</feature>
<sequence length="239" mass="26737">MIVAALAIFTVLSFWFFIYMPGKTLSTILTTLSIVGVIVSSWFIVVNWKDHYGMKQETVTTTKFIYPTSASEQMSPLVYQPIGSSNKHQVYVYRTSADAKKTVHTQADAATKNKVVVTADRPYLEVKTTRWVYKSGAAKFWFGISGQNKAFVKRTNTFHINKDWVVLTATQANQLKKQMGNKAAQAKMKKEGQAYVTAQVTAAMKQDPTMSKAKRAELVKTATAEFQQQAIKKMIAGLK</sequence>
<proteinExistence type="predicted"/>
<keyword evidence="3" id="KW-1185">Reference proteome</keyword>
<keyword evidence="1" id="KW-0812">Transmembrane</keyword>
<gene>
    <name evidence="2" type="ORF">FC96_GL002494</name>
</gene>
<evidence type="ECO:0000313" key="3">
    <source>
        <dbReference type="Proteomes" id="UP000050911"/>
    </source>
</evidence>
<keyword evidence="1" id="KW-0472">Membrane</keyword>
<dbReference type="STRING" id="1302272.FC96_GL002494"/>
<dbReference type="AlphaFoldDB" id="A0A0R1HLV1"/>
<evidence type="ECO:0000256" key="1">
    <source>
        <dbReference type="SAM" id="Phobius"/>
    </source>
</evidence>
<protein>
    <recommendedName>
        <fullName evidence="4">DUF4811 domain-containing protein</fullName>
    </recommendedName>
</protein>
<name>A0A0R1HLV1_9LACO</name>
<keyword evidence="1" id="KW-1133">Transmembrane helix</keyword>